<protein>
    <submittedName>
        <fullName evidence="1">Zinc finger homeobox 4</fullName>
    </submittedName>
</protein>
<proteinExistence type="predicted"/>
<dbReference type="EMBL" id="HAEI01000302">
    <property type="protein sequence ID" value="SBR71124.1"/>
    <property type="molecule type" value="Transcribed_RNA"/>
</dbReference>
<keyword evidence="1" id="KW-0371">Homeobox</keyword>
<dbReference type="AlphaFoldDB" id="A0A1A8NQF7"/>
<evidence type="ECO:0000313" key="1">
    <source>
        <dbReference type="EMBL" id="SBR71124.1"/>
    </source>
</evidence>
<feature type="non-terminal residue" evidence="1">
    <location>
        <position position="1"/>
    </location>
</feature>
<name>A0A1A8NQF7_9TELE</name>
<gene>
    <name evidence="1" type="primary">ZFHX4</name>
</gene>
<keyword evidence="1" id="KW-0238">DNA-binding</keyword>
<reference evidence="1" key="1">
    <citation type="submission" date="2016-05" db="EMBL/GenBank/DDBJ databases">
        <authorList>
            <person name="Lavstsen T."/>
            <person name="Jespersen J.S."/>
        </authorList>
    </citation>
    <scope>NUCLEOTIDE SEQUENCE</scope>
    <source>
        <tissue evidence="1">Brain</tissue>
    </source>
</reference>
<sequence>FLCGTKNVKAFKRVFNFYKSLSSLVTSVTHSKVTEGYLYERKRLVNKES</sequence>
<dbReference type="GO" id="GO:0003677">
    <property type="term" value="F:DNA binding"/>
    <property type="evidence" value="ECO:0007669"/>
    <property type="project" value="UniProtKB-KW"/>
</dbReference>
<accession>A0A1A8NQF7</accession>
<organism evidence="1">
    <name type="scientific">Nothobranchius rachovii</name>
    <name type="common">bluefin notho</name>
    <dbReference type="NCBI Taxonomy" id="451742"/>
    <lineage>
        <taxon>Eukaryota</taxon>
        <taxon>Metazoa</taxon>
        <taxon>Chordata</taxon>
        <taxon>Craniata</taxon>
        <taxon>Vertebrata</taxon>
        <taxon>Euteleostomi</taxon>
        <taxon>Actinopterygii</taxon>
        <taxon>Neopterygii</taxon>
        <taxon>Teleostei</taxon>
        <taxon>Neoteleostei</taxon>
        <taxon>Acanthomorphata</taxon>
        <taxon>Ovalentaria</taxon>
        <taxon>Atherinomorphae</taxon>
        <taxon>Cyprinodontiformes</taxon>
        <taxon>Nothobranchiidae</taxon>
        <taxon>Nothobranchius</taxon>
    </lineage>
</organism>
<reference evidence="1" key="2">
    <citation type="submission" date="2016-06" db="EMBL/GenBank/DDBJ databases">
        <title>The genome of a short-lived fish provides insights into sex chromosome evolution and the genetic control of aging.</title>
        <authorList>
            <person name="Reichwald K."/>
            <person name="Felder M."/>
            <person name="Petzold A."/>
            <person name="Koch P."/>
            <person name="Groth M."/>
            <person name="Platzer M."/>
        </authorList>
    </citation>
    <scope>NUCLEOTIDE SEQUENCE</scope>
    <source>
        <tissue evidence="1">Brain</tissue>
    </source>
</reference>